<organism evidence="2 3">
    <name type="scientific">Borrelia duttonii (strain Ly)</name>
    <dbReference type="NCBI Taxonomy" id="412419"/>
    <lineage>
        <taxon>Bacteria</taxon>
        <taxon>Pseudomonadati</taxon>
        <taxon>Spirochaetota</taxon>
        <taxon>Spirochaetia</taxon>
        <taxon>Spirochaetales</taxon>
        <taxon>Borreliaceae</taxon>
        <taxon>Borrelia</taxon>
    </lineage>
</organism>
<geneLocation type="plasmid" evidence="2 3">
    <name>pl165</name>
</geneLocation>
<name>B5RNF7_BORDL</name>
<dbReference type="RefSeq" id="WP_012539432.1">
    <property type="nucleotide sequence ID" value="NC_011247.1"/>
</dbReference>
<dbReference type="KEGG" id="bdu:BDU_1098"/>
<feature type="compositionally biased region" description="Polar residues" evidence="1">
    <location>
        <begin position="192"/>
        <end position="207"/>
    </location>
</feature>
<dbReference type="OrthoDB" id="9764783at2"/>
<keyword evidence="2" id="KW-0449">Lipoprotein</keyword>
<dbReference type="Proteomes" id="UP000000611">
    <property type="component" value="Plasmid pl165"/>
</dbReference>
<accession>B5RNF7</accession>
<evidence type="ECO:0000313" key="2">
    <source>
        <dbReference type="EMBL" id="ACH93893.1"/>
    </source>
</evidence>
<feature type="region of interest" description="Disordered" evidence="1">
    <location>
        <begin position="192"/>
        <end position="214"/>
    </location>
</feature>
<reference evidence="2 3" key="1">
    <citation type="journal article" date="2008" name="PLoS Genet.">
        <title>The genome of Borrelia recurrentis, the agent of deadly louse-borne relapsing fever, is a degraded subset of tick-borne Borrelia duttonii.</title>
        <authorList>
            <person name="Lescot M."/>
            <person name="Audic S."/>
            <person name="Robert C."/>
            <person name="Nguyen T.T."/>
            <person name="Blanc G."/>
            <person name="Cutler S.J."/>
            <person name="Wincker P."/>
            <person name="Couloux A."/>
            <person name="Claverie J.-M."/>
            <person name="Raoult D."/>
            <person name="Drancourt M."/>
        </authorList>
    </citation>
    <scope>NUCLEOTIDE SEQUENCE [LARGE SCALE GENOMIC DNA]</scope>
    <source>
        <strain evidence="2 3">Ly</strain>
    </source>
</reference>
<dbReference type="AlphaFoldDB" id="B5RNF7"/>
<dbReference type="EMBL" id="CP000979">
    <property type="protein sequence ID" value="ACH93893.1"/>
    <property type="molecule type" value="Genomic_DNA"/>
</dbReference>
<keyword evidence="3" id="KW-1185">Reference proteome</keyword>
<evidence type="ECO:0000256" key="1">
    <source>
        <dbReference type="SAM" id="MobiDB-lite"/>
    </source>
</evidence>
<dbReference type="HOGENOM" id="CLU_661691_0_0_12"/>
<sequence length="426" mass="47796">MKIYKIFITLLIILSFGCDLTGLLGKDDEGKDRLQTIIEGAERFLGDLIEEHVEYEYYYVDDQGNYFDEHGNVVVLNEDGTFVYKDKDVVIGAEGKGSISVNVDRDGKIDVSAVGEAMVVALDGAKKLVADVKAEVFGKPGEVQGDLVANVSEVVAKGSDFKSLVAKLEGDVNGAIKQVVASPVVKTRKPVSVSTKQNTYEKPTNYSGHKMNNESRPKVYCQTYKVRPGERATKMYISDDEKKMFNFLEKHLKDVIALIDKNSYSSGLKNRQDYKEKIETKYEKLMRMSKEDTIAGDIRRWELGRSVKKFYDFMKENAANSAEVKSLIENGVRDNSDILEKAGIKSSSDIKNYDHVAALIDLALCYKDYSSSIRVFFENVADTLWYYADSSDKSADTQDLIWMMEAKFHASNSSDLAQLKRGIFGQ</sequence>
<evidence type="ECO:0000313" key="3">
    <source>
        <dbReference type="Proteomes" id="UP000000611"/>
    </source>
</evidence>
<keyword evidence="2" id="KW-0614">Plasmid</keyword>
<dbReference type="PROSITE" id="PS51257">
    <property type="entry name" value="PROKAR_LIPOPROTEIN"/>
    <property type="match status" value="1"/>
</dbReference>
<protein>
    <submittedName>
        <fullName evidence="2">Lipoprotein</fullName>
    </submittedName>
</protein>
<gene>
    <name evidence="2" type="ordered locus">BDU_1098</name>
</gene>
<proteinExistence type="predicted"/>